<dbReference type="AlphaFoldDB" id="A0A6C0BZB9"/>
<organism evidence="1">
    <name type="scientific">viral metagenome</name>
    <dbReference type="NCBI Taxonomy" id="1070528"/>
    <lineage>
        <taxon>unclassified sequences</taxon>
        <taxon>metagenomes</taxon>
        <taxon>organismal metagenomes</taxon>
    </lineage>
</organism>
<evidence type="ECO:0008006" key="2">
    <source>
        <dbReference type="Google" id="ProtNLM"/>
    </source>
</evidence>
<name>A0A6C0BZB9_9ZZZZ</name>
<dbReference type="Gene3D" id="3.40.50.1820">
    <property type="entry name" value="alpha/beta hydrolase"/>
    <property type="match status" value="1"/>
</dbReference>
<dbReference type="SUPFAM" id="SSF53474">
    <property type="entry name" value="alpha/beta-Hydrolases"/>
    <property type="match status" value="1"/>
</dbReference>
<sequence>MKNDKKILRMIYFMILVILFLLLILKYIWASYCDVFKHPFKGNKYGEMVRQVQLIQCGVKPTIPITKKIYYNDELVGAISNDILILKGTSTLEGFYKLPITKKYIEDKGGIFVGENSICDGIKSQLKDMNINYITGWSLGAMIGIKVSLWIFETTGRKTKNVFFGLPPIADETYKNTFNKHLYDTTVVYNNKNDPAAWPIIGKNGPYDKVSKKLNLYHVGQVKLDYPYNDYSKKFWFYPVAQHMSYF</sequence>
<dbReference type="InterPro" id="IPR029058">
    <property type="entry name" value="AB_hydrolase_fold"/>
</dbReference>
<dbReference type="EMBL" id="MN739281">
    <property type="protein sequence ID" value="QHS96909.1"/>
    <property type="molecule type" value="Genomic_DNA"/>
</dbReference>
<accession>A0A6C0BZB9</accession>
<reference evidence="1" key="1">
    <citation type="journal article" date="2020" name="Nature">
        <title>Giant virus diversity and host interactions through global metagenomics.</title>
        <authorList>
            <person name="Schulz F."/>
            <person name="Roux S."/>
            <person name="Paez-Espino D."/>
            <person name="Jungbluth S."/>
            <person name="Walsh D.A."/>
            <person name="Denef V.J."/>
            <person name="McMahon K.D."/>
            <person name="Konstantinidis K.T."/>
            <person name="Eloe-Fadrosh E.A."/>
            <person name="Kyrpides N.C."/>
            <person name="Woyke T."/>
        </authorList>
    </citation>
    <scope>NUCLEOTIDE SEQUENCE</scope>
    <source>
        <strain evidence="1">GVMAG-M-3300020166-5</strain>
    </source>
</reference>
<evidence type="ECO:0000313" key="1">
    <source>
        <dbReference type="EMBL" id="QHS96909.1"/>
    </source>
</evidence>
<protein>
    <recommendedName>
        <fullName evidence="2">Fungal lipase-like domain-containing protein</fullName>
    </recommendedName>
</protein>
<proteinExistence type="predicted"/>